<keyword evidence="3" id="KW-1185">Reference proteome</keyword>
<dbReference type="GO" id="GO:0010333">
    <property type="term" value="F:terpene synthase activity"/>
    <property type="evidence" value="ECO:0007669"/>
    <property type="project" value="InterPro"/>
</dbReference>
<accession>A0A8T0UGP6</accession>
<evidence type="ECO:0000259" key="1">
    <source>
        <dbReference type="Pfam" id="PF01397"/>
    </source>
</evidence>
<dbReference type="EMBL" id="CM029042">
    <property type="protein sequence ID" value="KAG2621155.1"/>
    <property type="molecule type" value="Genomic_DNA"/>
</dbReference>
<dbReference type="SFLD" id="SFLDG01605">
    <property type="entry name" value="Terpene_Cyclase_Like_1_N-term"/>
    <property type="match status" value="1"/>
</dbReference>
<feature type="domain" description="Terpene synthase N-terminal" evidence="1">
    <location>
        <begin position="261"/>
        <end position="467"/>
    </location>
</feature>
<dbReference type="PANTHER" id="PTHR31739">
    <property type="entry name" value="ENT-COPALYL DIPHOSPHATE SYNTHASE, CHLOROPLASTIC"/>
    <property type="match status" value="1"/>
</dbReference>
<dbReference type="InterPro" id="IPR036965">
    <property type="entry name" value="Terpene_synth_N_sf"/>
</dbReference>
<dbReference type="Pfam" id="PF01397">
    <property type="entry name" value="Terpene_synth"/>
    <property type="match status" value="1"/>
</dbReference>
<dbReference type="GO" id="GO:0009507">
    <property type="term" value="C:chloroplast"/>
    <property type="evidence" value="ECO:0007669"/>
    <property type="project" value="TreeGrafter"/>
</dbReference>
<dbReference type="SUPFAM" id="SSF48576">
    <property type="entry name" value="Terpenoid synthases"/>
    <property type="match status" value="1"/>
</dbReference>
<dbReference type="InterPro" id="IPR001906">
    <property type="entry name" value="Terpene_synth_N"/>
</dbReference>
<dbReference type="Proteomes" id="UP000823388">
    <property type="component" value="Chromosome 3N"/>
</dbReference>
<evidence type="ECO:0000313" key="3">
    <source>
        <dbReference type="Proteomes" id="UP000823388"/>
    </source>
</evidence>
<gene>
    <name evidence="2" type="ORF">PVAP13_3NG219900</name>
</gene>
<dbReference type="FunFam" id="1.50.10.130:FF:000002">
    <property type="entry name" value="Ent-copalyl diphosphate synthase, chloroplastic"/>
    <property type="match status" value="1"/>
</dbReference>
<dbReference type="InterPro" id="IPR008930">
    <property type="entry name" value="Terpenoid_cyclase/PrenylTrfase"/>
</dbReference>
<organism evidence="2 3">
    <name type="scientific">Panicum virgatum</name>
    <name type="common">Blackwell switchgrass</name>
    <dbReference type="NCBI Taxonomy" id="38727"/>
    <lineage>
        <taxon>Eukaryota</taxon>
        <taxon>Viridiplantae</taxon>
        <taxon>Streptophyta</taxon>
        <taxon>Embryophyta</taxon>
        <taxon>Tracheophyta</taxon>
        <taxon>Spermatophyta</taxon>
        <taxon>Magnoliopsida</taxon>
        <taxon>Liliopsida</taxon>
        <taxon>Poales</taxon>
        <taxon>Poaceae</taxon>
        <taxon>PACMAD clade</taxon>
        <taxon>Panicoideae</taxon>
        <taxon>Panicodae</taxon>
        <taxon>Paniceae</taxon>
        <taxon>Panicinae</taxon>
        <taxon>Panicum</taxon>
        <taxon>Panicum sect. Hiantes</taxon>
    </lineage>
</organism>
<dbReference type="Gene3D" id="1.50.10.160">
    <property type="match status" value="1"/>
</dbReference>
<dbReference type="InterPro" id="IPR050148">
    <property type="entry name" value="Terpene_synthase-like"/>
</dbReference>
<dbReference type="Gene3D" id="1.50.10.130">
    <property type="entry name" value="Terpene synthase, N-terminal domain"/>
    <property type="match status" value="1"/>
</dbReference>
<dbReference type="SFLD" id="SFLDG01014">
    <property type="entry name" value="Terpene_Cyclase_Like_1_N-term"/>
    <property type="match status" value="1"/>
</dbReference>
<protein>
    <recommendedName>
        <fullName evidence="1">Terpene synthase N-terminal domain-containing protein</fullName>
    </recommendedName>
</protein>
<sequence>MAKGGLEFAGPDVRASANQLLADGPCAAIVYRVMWKWRRSPDPWGEDLLGPGSPHRAHAKDRDDLALTLSTVGSRSKGATKPHINQSEEVHDLGDYHVIAQSHGTSMEPLIDEIRAMLRSMNDGELSISAYDTAWVALVSRLDGGKGPQFPSTVQWILNNQLSDGSWGDSAIFSAYDRIINTLARFSYLHQNMWRISEEDQEWMPIGFEIAFPSLIEIAKSLDLDFPYDHHALQEICYNREIKLKRIPKDMMHRVPTTNLDWTMLLKLQSSDGSFLFSPSATAYAFMQTGDRKCFEYIDRIVKKFNGGVPGVYPVDLFEHLWVVDRLQHLGISHHFKREIEQSMDYVNRHWTEEGICWARNSNVKDVDDTAMAFRLLRLHGYNVSPNVFKIFEKDGQFFCFVGQSSQALTGMYNLNRASQISFPGEDVLHHTRTFSYEFLRNRQAKGMLHDKWIVSKDLAGEVQYTLDFPWFASLPRVEARTYLDQYGGGDDIWIAKSFYRMPLVNNNVYLEFARKDFNRCQVLHQHEWQWLQKWYIENGLVDFGVAHQDVLRAYFLAAASIFESSRATERLAWARVSILANTISTHIRKDSSFRDRLECFLRSQDFSEESVMSWLERMGKDAILVRVILRLNDSLAKEAQQIHEGHECIENLLRVVWIEWMRRVVNIKDNLKQMLGNKIHSVQIIEISAGQIGEALYFVNNNGDQIIQLMCSICYCLNRKLSLSKETGDNKEVINHIDQEVDMYMQEFTQYLLRRSNEKTRSNIKTRQNILNIVKTCYYATHCPQDVLDSHISRVIFDPVI</sequence>
<dbReference type="InterPro" id="IPR008949">
    <property type="entry name" value="Isoprenoid_synthase_dom_sf"/>
</dbReference>
<name>A0A8T0UGP6_PANVG</name>
<reference evidence="2" key="1">
    <citation type="submission" date="2020-05" db="EMBL/GenBank/DDBJ databases">
        <title>WGS assembly of Panicum virgatum.</title>
        <authorList>
            <person name="Lovell J.T."/>
            <person name="Jenkins J."/>
            <person name="Shu S."/>
            <person name="Juenger T.E."/>
            <person name="Schmutz J."/>
        </authorList>
    </citation>
    <scope>NUCLEOTIDE SEQUENCE</scope>
    <source>
        <strain evidence="2">AP13</strain>
    </source>
</reference>
<evidence type="ECO:0000313" key="2">
    <source>
        <dbReference type="EMBL" id="KAG2621155.1"/>
    </source>
</evidence>
<dbReference type="SUPFAM" id="SSF48239">
    <property type="entry name" value="Terpenoid cyclases/Protein prenyltransferases"/>
    <property type="match status" value="2"/>
</dbReference>
<proteinExistence type="predicted"/>
<comment type="caution">
    <text evidence="2">The sequence shown here is derived from an EMBL/GenBank/DDBJ whole genome shotgun (WGS) entry which is preliminary data.</text>
</comment>
<dbReference type="Gene3D" id="1.10.600.10">
    <property type="entry name" value="Farnesyl Diphosphate Synthase"/>
    <property type="match status" value="1"/>
</dbReference>
<dbReference type="GO" id="GO:0000287">
    <property type="term" value="F:magnesium ion binding"/>
    <property type="evidence" value="ECO:0007669"/>
    <property type="project" value="TreeGrafter"/>
</dbReference>
<dbReference type="GO" id="GO:0009686">
    <property type="term" value="P:gibberellin biosynthetic process"/>
    <property type="evidence" value="ECO:0007669"/>
    <property type="project" value="TreeGrafter"/>
</dbReference>
<dbReference type="AlphaFoldDB" id="A0A8T0UGP6"/>
<dbReference type="PANTHER" id="PTHR31739:SF31">
    <property type="entry name" value="ENT-COPALYL DIPHOSPHATE SYNTHASE 1, CHLOROPLASTIC"/>
    <property type="match status" value="1"/>
</dbReference>